<dbReference type="Proteomes" id="UP000061457">
    <property type="component" value="Chromosome I"/>
</dbReference>
<dbReference type="AlphaFoldDB" id="A0A0S2JZU0"/>
<gene>
    <name evidence="8" type="ORF">PP2015_946</name>
</gene>
<organism evidence="8 9">
    <name type="scientific">Pseudoalteromonas phenolica</name>
    <dbReference type="NCBI Taxonomy" id="161398"/>
    <lineage>
        <taxon>Bacteria</taxon>
        <taxon>Pseudomonadati</taxon>
        <taxon>Pseudomonadota</taxon>
        <taxon>Gammaproteobacteria</taxon>
        <taxon>Alteromonadales</taxon>
        <taxon>Pseudoalteromonadaceae</taxon>
        <taxon>Pseudoalteromonas</taxon>
    </lineage>
</organism>
<dbReference type="PANTHER" id="PTHR38766">
    <property type="entry name" value="FLAGELLAR PROTEIN FLIO"/>
    <property type="match status" value="1"/>
</dbReference>
<dbReference type="STRING" id="161398.PP2015_946"/>
<keyword evidence="9" id="KW-1185">Reference proteome</keyword>
<evidence type="ECO:0000256" key="1">
    <source>
        <dbReference type="ARBA" id="ARBA00022475"/>
    </source>
</evidence>
<evidence type="ECO:0000256" key="2">
    <source>
        <dbReference type="ARBA" id="ARBA00022692"/>
    </source>
</evidence>
<sequence>MKKSILGVAGVSAPAFAGSSNIGLSSDLVSMSLSLFLVLGLIVGMAVLLKRLNPSLGNSPDFKVVRSFPLGNRERLMVIELDGKHHLLGVTSQNINYLYQLETRLSDQNTPAFAKELSRFMMPANKKNKTDD</sequence>
<feature type="transmembrane region" description="Helical" evidence="7">
    <location>
        <begin position="27"/>
        <end position="49"/>
    </location>
</feature>
<evidence type="ECO:0000256" key="3">
    <source>
        <dbReference type="ARBA" id="ARBA00022989"/>
    </source>
</evidence>
<comment type="similarity">
    <text evidence="6 7">Belongs to the FliO/MopB family.</text>
</comment>
<dbReference type="PATRIC" id="fig|161398.10.peg.963"/>
<evidence type="ECO:0000313" key="8">
    <source>
        <dbReference type="EMBL" id="ALO41464.1"/>
    </source>
</evidence>
<keyword evidence="5 7" id="KW-0975">Bacterial flagellum</keyword>
<keyword evidence="4 7" id="KW-0472">Membrane</keyword>
<dbReference type="RefSeq" id="WP_128724099.1">
    <property type="nucleotide sequence ID" value="NZ_CP013187.1"/>
</dbReference>
<dbReference type="GO" id="GO:0044781">
    <property type="term" value="P:bacterial-type flagellum organization"/>
    <property type="evidence" value="ECO:0007669"/>
    <property type="project" value="UniProtKB-UniRule"/>
</dbReference>
<dbReference type="GO" id="GO:0009425">
    <property type="term" value="C:bacterial-type flagellum basal body"/>
    <property type="evidence" value="ECO:0007669"/>
    <property type="project" value="UniProtKB-SubCell"/>
</dbReference>
<dbReference type="GO" id="GO:0005886">
    <property type="term" value="C:plasma membrane"/>
    <property type="evidence" value="ECO:0007669"/>
    <property type="project" value="UniProtKB-SubCell"/>
</dbReference>
<keyword evidence="8" id="KW-0282">Flagellum</keyword>
<reference evidence="8 9" key="1">
    <citation type="submission" date="2015-11" db="EMBL/GenBank/DDBJ databases">
        <authorList>
            <person name="Zhang Y."/>
            <person name="Guo Z."/>
        </authorList>
    </citation>
    <scope>NUCLEOTIDE SEQUENCE [LARGE SCALE GENOMIC DNA]</scope>
    <source>
        <strain evidence="8 9">KCTC 12086</strain>
    </source>
</reference>
<dbReference type="Pfam" id="PF04347">
    <property type="entry name" value="FliO"/>
    <property type="match status" value="1"/>
</dbReference>
<keyword evidence="3 7" id="KW-1133">Transmembrane helix</keyword>
<evidence type="ECO:0000313" key="9">
    <source>
        <dbReference type="Proteomes" id="UP000061457"/>
    </source>
</evidence>
<name>A0A0S2JZU0_9GAMM</name>
<dbReference type="PANTHER" id="PTHR38766:SF1">
    <property type="entry name" value="FLAGELLAR PROTEIN FLIO"/>
    <property type="match status" value="1"/>
</dbReference>
<keyword evidence="8" id="KW-0966">Cell projection</keyword>
<comment type="subcellular location">
    <subcellularLocation>
        <location evidence="7">Cell membrane</location>
    </subcellularLocation>
    <subcellularLocation>
        <location evidence="7">Bacterial flagellum basal body</location>
    </subcellularLocation>
</comment>
<proteinExistence type="inferred from homology"/>
<dbReference type="InterPro" id="IPR022781">
    <property type="entry name" value="Flagellar_biosynth_FliO"/>
</dbReference>
<keyword evidence="8" id="KW-0969">Cilium</keyword>
<evidence type="ECO:0000256" key="6">
    <source>
        <dbReference type="ARBA" id="ARBA00037937"/>
    </source>
</evidence>
<dbReference type="OrthoDB" id="21121at2"/>
<dbReference type="EMBL" id="CP013187">
    <property type="protein sequence ID" value="ALO41464.1"/>
    <property type="molecule type" value="Genomic_DNA"/>
</dbReference>
<keyword evidence="2 7" id="KW-0812">Transmembrane</keyword>
<dbReference type="KEGG" id="pphe:PP2015_946"/>
<accession>A0A0S2JZU0</accession>
<evidence type="ECO:0000256" key="5">
    <source>
        <dbReference type="ARBA" id="ARBA00023143"/>
    </source>
</evidence>
<evidence type="ECO:0000256" key="7">
    <source>
        <dbReference type="RuleBase" id="RU362064"/>
    </source>
</evidence>
<keyword evidence="1 7" id="KW-1003">Cell membrane</keyword>
<dbReference type="NCBIfam" id="TIGR03500">
    <property type="entry name" value="FliO_TIGR"/>
    <property type="match status" value="1"/>
</dbReference>
<evidence type="ECO:0000256" key="4">
    <source>
        <dbReference type="ARBA" id="ARBA00023136"/>
    </source>
</evidence>
<protein>
    <recommendedName>
        <fullName evidence="7">Flagellar protein</fullName>
    </recommendedName>
</protein>
<dbReference type="InterPro" id="IPR052205">
    <property type="entry name" value="FliO/MopB"/>
</dbReference>